<evidence type="ECO:0000313" key="2">
    <source>
        <dbReference type="EMBL" id="CAG9334509.1"/>
    </source>
</evidence>
<reference evidence="2" key="1">
    <citation type="submission" date="2021-09" db="EMBL/GenBank/DDBJ databases">
        <authorList>
            <consortium name="AG Swart"/>
            <person name="Singh M."/>
            <person name="Singh A."/>
            <person name="Seah K."/>
            <person name="Emmerich C."/>
        </authorList>
    </citation>
    <scope>NUCLEOTIDE SEQUENCE</scope>
    <source>
        <strain evidence="2">ATCC30299</strain>
    </source>
</reference>
<name>A0AAU9K8G0_9CILI</name>
<protein>
    <submittedName>
        <fullName evidence="2">Uncharacterized protein</fullName>
    </submittedName>
</protein>
<proteinExistence type="predicted"/>
<organism evidence="2 3">
    <name type="scientific">Blepharisma stoltei</name>
    <dbReference type="NCBI Taxonomy" id="1481888"/>
    <lineage>
        <taxon>Eukaryota</taxon>
        <taxon>Sar</taxon>
        <taxon>Alveolata</taxon>
        <taxon>Ciliophora</taxon>
        <taxon>Postciliodesmatophora</taxon>
        <taxon>Heterotrichea</taxon>
        <taxon>Heterotrichida</taxon>
        <taxon>Blepharismidae</taxon>
        <taxon>Blepharisma</taxon>
    </lineage>
</organism>
<evidence type="ECO:0000256" key="1">
    <source>
        <dbReference type="SAM" id="MobiDB-lite"/>
    </source>
</evidence>
<dbReference type="EMBL" id="CAJZBQ010000058">
    <property type="protein sequence ID" value="CAG9334509.1"/>
    <property type="molecule type" value="Genomic_DNA"/>
</dbReference>
<sequence length="162" mass="18558">MSIKNSPKEQIRSFTLSIPSTLNTKTLSELSTQASRSPELPMRKMSESINLPSLVTPRQRISSFDVSSMLLFNKKGFKGDNFLQTFLPSKAIGFLPYIYAQNGYEKTKEMYSSIFSIEPENFLPLQRKKSSLDIFAEFRESRTRGRPSKEDITHKNKSFDSL</sequence>
<keyword evidence="3" id="KW-1185">Reference proteome</keyword>
<dbReference type="Proteomes" id="UP001162131">
    <property type="component" value="Unassembled WGS sequence"/>
</dbReference>
<evidence type="ECO:0000313" key="3">
    <source>
        <dbReference type="Proteomes" id="UP001162131"/>
    </source>
</evidence>
<accession>A0AAU9K8G0</accession>
<dbReference type="AlphaFoldDB" id="A0AAU9K8G0"/>
<feature type="region of interest" description="Disordered" evidence="1">
    <location>
        <begin position="142"/>
        <end position="162"/>
    </location>
</feature>
<comment type="caution">
    <text evidence="2">The sequence shown here is derived from an EMBL/GenBank/DDBJ whole genome shotgun (WGS) entry which is preliminary data.</text>
</comment>
<gene>
    <name evidence="2" type="ORF">BSTOLATCC_MIC61121</name>
</gene>